<dbReference type="OMA" id="TDHYISQ"/>
<organism evidence="6 7">
    <name type="scientific">Marssonina brunnea f. sp. multigermtubi (strain MB_m1)</name>
    <name type="common">Marssonina leaf spot fungus</name>
    <dbReference type="NCBI Taxonomy" id="1072389"/>
    <lineage>
        <taxon>Eukaryota</taxon>
        <taxon>Fungi</taxon>
        <taxon>Dikarya</taxon>
        <taxon>Ascomycota</taxon>
        <taxon>Pezizomycotina</taxon>
        <taxon>Leotiomycetes</taxon>
        <taxon>Helotiales</taxon>
        <taxon>Drepanopezizaceae</taxon>
        <taxon>Drepanopeziza</taxon>
    </lineage>
</organism>
<dbReference type="GO" id="GO:0008017">
    <property type="term" value="F:microtubule binding"/>
    <property type="evidence" value="ECO:0007669"/>
    <property type="project" value="TreeGrafter"/>
</dbReference>
<dbReference type="GO" id="GO:0016020">
    <property type="term" value="C:membrane"/>
    <property type="evidence" value="ECO:0007669"/>
    <property type="project" value="TreeGrafter"/>
</dbReference>
<dbReference type="GO" id="GO:0048312">
    <property type="term" value="P:intracellular distribution of mitochondria"/>
    <property type="evidence" value="ECO:0007669"/>
    <property type="project" value="TreeGrafter"/>
</dbReference>
<dbReference type="eggNOG" id="KOG0446">
    <property type="taxonomic scope" value="Eukaryota"/>
</dbReference>
<dbReference type="PANTHER" id="PTHR11566">
    <property type="entry name" value="DYNAMIN"/>
    <property type="match status" value="1"/>
</dbReference>
<dbReference type="GO" id="GO:0000266">
    <property type="term" value="P:mitochondrial fission"/>
    <property type="evidence" value="ECO:0007669"/>
    <property type="project" value="TreeGrafter"/>
</dbReference>
<dbReference type="GO" id="GO:0005739">
    <property type="term" value="C:mitochondrion"/>
    <property type="evidence" value="ECO:0007669"/>
    <property type="project" value="TreeGrafter"/>
</dbReference>
<sequence length="788" mass="88251">MSTANNPTEATNPEEVDTNVVSEYVELLGNTSSLEDLQTDEQRRVLDMVSNHFPLIGIWSLKWVANEPNLEQVVQVRKCGLDDNLSLPQLVVCGDQSSGKSSVLEALTEIPFPRNDNLCTRFATEISLRRANTESLTIKVNPASTRSAAEQESIKKFTEVITNFSELPRIVELAMGVMGISKGTEPDSKPRAFSRDVLSIEISGPRRPQLTLVDIPGLIATSTKGTTKADVDMVTEITEFYISQKRTICLAVVSATNDYANQKILDKVRDVDPKGDRTLGIITKPDGLAPGSGAERGYIDLAMNEDIELNLGWHVLKNRKFEETDFTIAERNVAEAAFFRKSNFKKLPPDTVGIESLRRRLSLLLFEHTKRELPQLRQDLEDQLESSRMSLVKMGTRRSTAVECKAYLSQTSLDFYQTCKAAVDGHYEGAYFQKNIDLTFSPSSPSTVARTRAVIQSLNMEFADTMRLQGHKYQVDMDTRRSDSSDNGSNDGSDGSDASDDDNADNDNEDEDHSAMGWAVKPDQAGPKPLTKDEALQWVSKALTRTRGKELVGSYNPLLIGELFWDQCSGWEKLALSHVDAVAKICRSFLKQLLRDNYPPDVEARIWAFKIEEQLRVRYHNAVEELKKLTHDLRSYPINYNHYYTDTIAKRRQQRQKAALKKAMEEGTAAAWNSDGLDLDVSRVVRSFADQINPNMDSFSCEEALDSLFAIYKVTQKTFVANVTTQVVERHVVTGLEKIFSPVVVNGLEAAQAEALAGEPAADRLHRERLEAQIAKLEEGHEIFEYVM</sequence>
<dbReference type="PANTHER" id="PTHR11566:SF66">
    <property type="entry name" value="INTERFERON-INDUCED GTP-BINDING PROTEIN MX"/>
    <property type="match status" value="1"/>
</dbReference>
<reference evidence="6 7" key="1">
    <citation type="journal article" date="2012" name="BMC Genomics">
        <title>Sequencing the genome of Marssonina brunnea reveals fungus-poplar co-evolution.</title>
        <authorList>
            <person name="Zhu S."/>
            <person name="Cao Y.-Z."/>
            <person name="Jiang C."/>
            <person name="Tan B.-Y."/>
            <person name="Wang Z."/>
            <person name="Feng S."/>
            <person name="Zhang L."/>
            <person name="Su X.-H."/>
            <person name="Brejova B."/>
            <person name="Vinar T."/>
            <person name="Xu M."/>
            <person name="Wang M.-X."/>
            <person name="Zhang S.-G."/>
            <person name="Huang M.-R."/>
            <person name="Wu R."/>
            <person name="Zhou Y."/>
        </authorList>
    </citation>
    <scope>NUCLEOTIDE SEQUENCE [LARGE SCALE GENOMIC DNA]</scope>
    <source>
        <strain evidence="6 7">MB_m1</strain>
    </source>
</reference>
<dbReference type="InterPro" id="IPR020850">
    <property type="entry name" value="GED_dom"/>
</dbReference>
<dbReference type="PRINTS" id="PR00195">
    <property type="entry name" value="DYNAMIN"/>
</dbReference>
<feature type="domain" description="GED" evidence="4">
    <location>
        <begin position="701"/>
        <end position="788"/>
    </location>
</feature>
<evidence type="ECO:0000256" key="3">
    <source>
        <dbReference type="SAM" id="MobiDB-lite"/>
    </source>
</evidence>
<dbReference type="CDD" id="cd08771">
    <property type="entry name" value="DLP_1"/>
    <property type="match status" value="1"/>
</dbReference>
<protein>
    <submittedName>
        <fullName evidence="6">Putative dynamin family protein</fullName>
    </submittedName>
</protein>
<dbReference type="GO" id="GO:0003924">
    <property type="term" value="F:GTPase activity"/>
    <property type="evidence" value="ECO:0007669"/>
    <property type="project" value="InterPro"/>
</dbReference>
<dbReference type="PROSITE" id="PS51718">
    <property type="entry name" value="G_DYNAMIN_2"/>
    <property type="match status" value="1"/>
</dbReference>
<gene>
    <name evidence="6" type="ORF">MBM_08923</name>
</gene>
<dbReference type="InterPro" id="IPR027417">
    <property type="entry name" value="P-loop_NTPase"/>
</dbReference>
<dbReference type="Pfam" id="PF00350">
    <property type="entry name" value="Dynamin_N"/>
    <property type="match status" value="1"/>
</dbReference>
<dbReference type="HOGENOM" id="CLU_008964_7_1_1"/>
<dbReference type="GO" id="GO:0006897">
    <property type="term" value="P:endocytosis"/>
    <property type="evidence" value="ECO:0007669"/>
    <property type="project" value="TreeGrafter"/>
</dbReference>
<dbReference type="EMBL" id="JH921453">
    <property type="protein sequence ID" value="EKD12969.1"/>
    <property type="molecule type" value="Genomic_DNA"/>
</dbReference>
<feature type="compositionally biased region" description="Acidic residues" evidence="3">
    <location>
        <begin position="497"/>
        <end position="512"/>
    </location>
</feature>
<dbReference type="KEGG" id="mbe:MBM_08923"/>
<dbReference type="STRING" id="1072389.K1XKH2"/>
<dbReference type="OrthoDB" id="415706at2759"/>
<dbReference type="InterPro" id="IPR022812">
    <property type="entry name" value="Dynamin"/>
</dbReference>
<dbReference type="InParanoid" id="K1XKH2"/>
<dbReference type="GO" id="GO:0005525">
    <property type="term" value="F:GTP binding"/>
    <property type="evidence" value="ECO:0007669"/>
    <property type="project" value="InterPro"/>
</dbReference>
<dbReference type="Proteomes" id="UP000006753">
    <property type="component" value="Unassembled WGS sequence"/>
</dbReference>
<keyword evidence="2" id="KW-0342">GTP-binding</keyword>
<dbReference type="InterPro" id="IPR000375">
    <property type="entry name" value="Dynamin_stalk"/>
</dbReference>
<dbReference type="GO" id="GO:0005874">
    <property type="term" value="C:microtubule"/>
    <property type="evidence" value="ECO:0007669"/>
    <property type="project" value="TreeGrafter"/>
</dbReference>
<evidence type="ECO:0000256" key="2">
    <source>
        <dbReference type="ARBA" id="ARBA00023134"/>
    </source>
</evidence>
<dbReference type="InterPro" id="IPR001401">
    <property type="entry name" value="Dynamin_GTPase"/>
</dbReference>
<dbReference type="InterPro" id="IPR045063">
    <property type="entry name" value="Dynamin_N"/>
</dbReference>
<dbReference type="GO" id="GO:0016559">
    <property type="term" value="P:peroxisome fission"/>
    <property type="evidence" value="ECO:0007669"/>
    <property type="project" value="TreeGrafter"/>
</dbReference>
<evidence type="ECO:0000313" key="7">
    <source>
        <dbReference type="Proteomes" id="UP000006753"/>
    </source>
</evidence>
<dbReference type="PROSITE" id="PS51388">
    <property type="entry name" value="GED"/>
    <property type="match status" value="1"/>
</dbReference>
<feature type="domain" description="Dynamin-type G" evidence="5">
    <location>
        <begin position="84"/>
        <end position="374"/>
    </location>
</feature>
<keyword evidence="7" id="KW-1185">Reference proteome</keyword>
<dbReference type="InterPro" id="IPR030381">
    <property type="entry name" value="G_DYNAMIN_dom"/>
</dbReference>
<evidence type="ECO:0000313" key="6">
    <source>
        <dbReference type="EMBL" id="EKD12969.1"/>
    </source>
</evidence>
<dbReference type="SUPFAM" id="SSF52540">
    <property type="entry name" value="P-loop containing nucleoside triphosphate hydrolases"/>
    <property type="match status" value="1"/>
</dbReference>
<feature type="compositionally biased region" description="Low complexity" evidence="3">
    <location>
        <begin position="485"/>
        <end position="496"/>
    </location>
</feature>
<dbReference type="AlphaFoldDB" id="K1XKH2"/>
<dbReference type="SMART" id="SM00053">
    <property type="entry name" value="DYNc"/>
    <property type="match status" value="1"/>
</dbReference>
<feature type="compositionally biased region" description="Basic and acidic residues" evidence="3">
    <location>
        <begin position="474"/>
        <end position="484"/>
    </location>
</feature>
<accession>K1XKH2</accession>
<evidence type="ECO:0000259" key="5">
    <source>
        <dbReference type="PROSITE" id="PS51718"/>
    </source>
</evidence>
<evidence type="ECO:0000256" key="1">
    <source>
        <dbReference type="ARBA" id="ARBA00022741"/>
    </source>
</evidence>
<keyword evidence="1" id="KW-0547">Nucleotide-binding</keyword>
<evidence type="ECO:0000259" key="4">
    <source>
        <dbReference type="PROSITE" id="PS51388"/>
    </source>
</evidence>
<name>K1XKH2_MARBU</name>
<feature type="region of interest" description="Disordered" evidence="3">
    <location>
        <begin position="474"/>
        <end position="531"/>
    </location>
</feature>
<proteinExistence type="predicted"/>
<dbReference type="FunFam" id="3.40.50.300:FF:001425">
    <property type="entry name" value="Dynamin GTPase, putative"/>
    <property type="match status" value="1"/>
</dbReference>
<dbReference type="Pfam" id="PF01031">
    <property type="entry name" value="Dynamin_M"/>
    <property type="match status" value="1"/>
</dbReference>
<dbReference type="Gene3D" id="3.40.50.300">
    <property type="entry name" value="P-loop containing nucleotide triphosphate hydrolases"/>
    <property type="match status" value="1"/>
</dbReference>
<dbReference type="Gene3D" id="1.20.120.1240">
    <property type="entry name" value="Dynamin, middle domain"/>
    <property type="match status" value="1"/>
</dbReference>